<evidence type="ECO:0000256" key="1">
    <source>
        <dbReference type="ARBA" id="ARBA00022737"/>
    </source>
</evidence>
<evidence type="ECO:0000313" key="6">
    <source>
        <dbReference type="Proteomes" id="UP000198281"/>
    </source>
</evidence>
<dbReference type="SMART" id="SM00248">
    <property type="entry name" value="ANK"/>
    <property type="match status" value="3"/>
</dbReference>
<dbReference type="SUPFAM" id="SSF48403">
    <property type="entry name" value="Ankyrin repeat"/>
    <property type="match status" value="1"/>
</dbReference>
<dbReference type="InterPro" id="IPR036770">
    <property type="entry name" value="Ankyrin_rpt-contain_sf"/>
</dbReference>
<dbReference type="OrthoDB" id="7390289at2"/>
<dbReference type="EMBL" id="FZOS01000013">
    <property type="protein sequence ID" value="SNS71494.1"/>
    <property type="molecule type" value="Genomic_DNA"/>
</dbReference>
<proteinExistence type="predicted"/>
<feature type="chain" id="PRO_5012715002" evidence="4">
    <location>
        <begin position="27"/>
        <end position="203"/>
    </location>
</feature>
<keyword evidence="4" id="KW-0732">Signal</keyword>
<reference evidence="6" key="1">
    <citation type="submission" date="2017-06" db="EMBL/GenBank/DDBJ databases">
        <authorList>
            <person name="Varghese N."/>
            <person name="Submissions S."/>
        </authorList>
    </citation>
    <scope>NUCLEOTIDE SEQUENCE [LARGE SCALE GENOMIC DNA]</scope>
    <source>
        <strain evidence="6">LNB2</strain>
    </source>
</reference>
<evidence type="ECO:0000313" key="5">
    <source>
        <dbReference type="EMBL" id="SNS71494.1"/>
    </source>
</evidence>
<dbReference type="Gene3D" id="1.25.40.20">
    <property type="entry name" value="Ankyrin repeat-containing domain"/>
    <property type="match status" value="1"/>
</dbReference>
<feature type="signal peptide" evidence="4">
    <location>
        <begin position="1"/>
        <end position="26"/>
    </location>
</feature>
<evidence type="ECO:0000256" key="2">
    <source>
        <dbReference type="ARBA" id="ARBA00023043"/>
    </source>
</evidence>
<keyword evidence="6" id="KW-1185">Reference proteome</keyword>
<dbReference type="RefSeq" id="WP_089219996.1">
    <property type="nucleotide sequence ID" value="NZ_FZOS01000013.1"/>
</dbReference>
<dbReference type="PROSITE" id="PS50088">
    <property type="entry name" value="ANK_REPEAT"/>
    <property type="match status" value="2"/>
</dbReference>
<gene>
    <name evidence="5" type="ORF">SAMN06295912_11361</name>
</gene>
<dbReference type="AlphaFoldDB" id="A0A239GTU6"/>
<organism evidence="5 6">
    <name type="scientific">Edaphosphingomonas laterariae</name>
    <dbReference type="NCBI Taxonomy" id="861865"/>
    <lineage>
        <taxon>Bacteria</taxon>
        <taxon>Pseudomonadati</taxon>
        <taxon>Pseudomonadota</taxon>
        <taxon>Alphaproteobacteria</taxon>
        <taxon>Sphingomonadales</taxon>
        <taxon>Rhizorhabdaceae</taxon>
        <taxon>Edaphosphingomonas</taxon>
    </lineage>
</organism>
<name>A0A239GTU6_9SPHN</name>
<dbReference type="GO" id="GO:0003723">
    <property type="term" value="F:RNA binding"/>
    <property type="evidence" value="ECO:0007669"/>
    <property type="project" value="TreeGrafter"/>
</dbReference>
<dbReference type="GO" id="GO:0006396">
    <property type="term" value="P:RNA processing"/>
    <property type="evidence" value="ECO:0007669"/>
    <property type="project" value="TreeGrafter"/>
</dbReference>
<sequence>MRTWGFSGRWIAAGIALVMAAAPASAQFSESYKFLKAVRDKDGAAVTEAVEKPGSTMVNTKDYSTGETALHIVVKRRDAQWLSFLLGKGANPNLRDNEGNTPMLTAAQLRFADGIQVLADRRGDVNATNGRGETPLIIAVQNRDVASVRVLLAAGANARQPDRVTGMSARDFAAQDSRSDLILKMIDEAKPAKPKGAVAGPTL</sequence>
<feature type="repeat" description="ANK" evidence="3">
    <location>
        <begin position="65"/>
        <end position="97"/>
    </location>
</feature>
<dbReference type="Pfam" id="PF12796">
    <property type="entry name" value="Ank_2"/>
    <property type="match status" value="1"/>
</dbReference>
<dbReference type="InterPro" id="IPR002110">
    <property type="entry name" value="Ankyrin_rpt"/>
</dbReference>
<keyword evidence="1" id="KW-0677">Repeat</keyword>
<dbReference type="PANTHER" id="PTHR24141">
    <property type="entry name" value="2-5A-DEPENDENT RIBONUCLEASE"/>
    <property type="match status" value="1"/>
</dbReference>
<evidence type="ECO:0000256" key="4">
    <source>
        <dbReference type="SAM" id="SignalP"/>
    </source>
</evidence>
<evidence type="ECO:0000256" key="3">
    <source>
        <dbReference type="PROSITE-ProRule" id="PRU00023"/>
    </source>
</evidence>
<protein>
    <submittedName>
        <fullName evidence="5">Ankyrin repeat-containing protein</fullName>
    </submittedName>
</protein>
<accession>A0A239GTU6</accession>
<feature type="repeat" description="ANK" evidence="3">
    <location>
        <begin position="131"/>
        <end position="163"/>
    </location>
</feature>
<keyword evidence="2 3" id="KW-0040">ANK repeat</keyword>
<dbReference type="GO" id="GO:0004540">
    <property type="term" value="F:RNA nuclease activity"/>
    <property type="evidence" value="ECO:0007669"/>
    <property type="project" value="TreeGrafter"/>
</dbReference>
<dbReference type="Proteomes" id="UP000198281">
    <property type="component" value="Unassembled WGS sequence"/>
</dbReference>
<dbReference type="PANTHER" id="PTHR24141:SF1">
    <property type="entry name" value="2-5A-DEPENDENT RIBONUCLEASE"/>
    <property type="match status" value="1"/>
</dbReference>
<dbReference type="PROSITE" id="PS50297">
    <property type="entry name" value="ANK_REP_REGION"/>
    <property type="match status" value="2"/>
</dbReference>
<dbReference type="Pfam" id="PF00023">
    <property type="entry name" value="Ank"/>
    <property type="match status" value="1"/>
</dbReference>